<dbReference type="PANTHER" id="PTHR46580:SF4">
    <property type="entry name" value="ATP_GTP-BINDING PROTEIN"/>
    <property type="match status" value="1"/>
</dbReference>
<accession>A0A2W5K5L6</accession>
<name>A0A2W5K5L6_9GAMM</name>
<dbReference type="Pfam" id="PF13517">
    <property type="entry name" value="FG-GAP_3"/>
    <property type="match status" value="3"/>
</dbReference>
<evidence type="ECO:0000313" key="3">
    <source>
        <dbReference type="EMBL" id="PZQ12091.1"/>
    </source>
</evidence>
<proteinExistence type="predicted"/>
<organism evidence="3 4">
    <name type="scientific">Rhodanobacter denitrificans</name>
    <dbReference type="NCBI Taxonomy" id="666685"/>
    <lineage>
        <taxon>Bacteria</taxon>
        <taxon>Pseudomonadati</taxon>
        <taxon>Pseudomonadota</taxon>
        <taxon>Gammaproteobacteria</taxon>
        <taxon>Lysobacterales</taxon>
        <taxon>Rhodanobacteraceae</taxon>
        <taxon>Rhodanobacter</taxon>
    </lineage>
</organism>
<dbReference type="InterPro" id="IPR028994">
    <property type="entry name" value="Integrin_alpha_N"/>
</dbReference>
<evidence type="ECO:0000313" key="4">
    <source>
        <dbReference type="Proteomes" id="UP000249046"/>
    </source>
</evidence>
<keyword evidence="1 2" id="KW-0732">Signal</keyword>
<protein>
    <recommendedName>
        <fullName evidence="5">VCBS repeat-containing protein</fullName>
    </recommendedName>
</protein>
<dbReference type="AlphaFoldDB" id="A0A2W5K5L6"/>
<dbReference type="SUPFAM" id="SSF69318">
    <property type="entry name" value="Integrin alpha N-terminal domain"/>
    <property type="match status" value="2"/>
</dbReference>
<dbReference type="EMBL" id="QFPO01000014">
    <property type="protein sequence ID" value="PZQ12091.1"/>
    <property type="molecule type" value="Genomic_DNA"/>
</dbReference>
<evidence type="ECO:0000256" key="1">
    <source>
        <dbReference type="ARBA" id="ARBA00022729"/>
    </source>
</evidence>
<gene>
    <name evidence="3" type="ORF">DI564_14120</name>
</gene>
<feature type="signal peptide" evidence="2">
    <location>
        <begin position="1"/>
        <end position="30"/>
    </location>
</feature>
<feature type="chain" id="PRO_5016098534" description="VCBS repeat-containing protein" evidence="2">
    <location>
        <begin position="31"/>
        <end position="468"/>
    </location>
</feature>
<evidence type="ECO:0008006" key="5">
    <source>
        <dbReference type="Google" id="ProtNLM"/>
    </source>
</evidence>
<dbReference type="Gene3D" id="2.130.10.130">
    <property type="entry name" value="Integrin alpha, N-terminal"/>
    <property type="match status" value="3"/>
</dbReference>
<comment type="caution">
    <text evidence="3">The sequence shown here is derived from an EMBL/GenBank/DDBJ whole genome shotgun (WGS) entry which is preliminary data.</text>
</comment>
<reference evidence="3 4" key="1">
    <citation type="submission" date="2017-08" db="EMBL/GenBank/DDBJ databases">
        <title>Infants hospitalized years apart are colonized by the same room-sourced microbial strains.</title>
        <authorList>
            <person name="Brooks B."/>
            <person name="Olm M.R."/>
            <person name="Firek B.A."/>
            <person name="Baker R."/>
            <person name="Thomas B.C."/>
            <person name="Morowitz M.J."/>
            <person name="Banfield J.F."/>
        </authorList>
    </citation>
    <scope>NUCLEOTIDE SEQUENCE [LARGE SCALE GENOMIC DNA]</scope>
    <source>
        <strain evidence="3">S2_005_003_R2_42</strain>
    </source>
</reference>
<dbReference type="Proteomes" id="UP000249046">
    <property type="component" value="Unassembled WGS sequence"/>
</dbReference>
<evidence type="ECO:0000256" key="2">
    <source>
        <dbReference type="SAM" id="SignalP"/>
    </source>
</evidence>
<dbReference type="PANTHER" id="PTHR46580">
    <property type="entry name" value="SENSOR KINASE-RELATED"/>
    <property type="match status" value="1"/>
</dbReference>
<dbReference type="InterPro" id="IPR013517">
    <property type="entry name" value="FG-GAP"/>
</dbReference>
<sequence>MSARSVPLHGIAVATVAALLSAIAPGPAAAASVMPPRGALAVAASEARSLQGGPAGALSVEIGPDGRTIAYPDAAIAAAATASRGDVEQPFDAAPDWQNTLRIQVGGLAFGDLNGDGRPDLAAVCYQSSSFPPYEDWRNFVYFNDGTGLAAEAGWISADQVHSGDAAIADIDGDGHNDLVVANGGSAYAPNSIYFGSATGLATTPGWQSAQPAWAVGMKLVDIDGDGDLDLVTANQGRSSPDVHRPAYLFRNDDGQLTTTPVWQSAEASIQNSVAAGDLDGDGRPEIGLAKWVGFTSGVHVNAGMLPAPTPALTFGSGQGDRGIAFADMDGDGDPDVVIGLDDRLHVFLNDGAGGFTDAWTSGRDSSHQDLLVVDIDGDGLPDIVEIDFSTGRADLYRNRPGLPATMPDWSYDAAASGTALTAADVDGDGRIDLAIGYSGQPSVVVFLNRLSVEDRLFVDGFEPEGLR</sequence>